<dbReference type="GO" id="GO:0006353">
    <property type="term" value="P:DNA-templated transcription termination"/>
    <property type="evidence" value="ECO:0007669"/>
    <property type="project" value="UniProtKB-KW"/>
</dbReference>
<organism evidence="7 8">
    <name type="scientific">Vicia faba</name>
    <name type="common">Broad bean</name>
    <name type="synonym">Faba vulgaris</name>
    <dbReference type="NCBI Taxonomy" id="3906"/>
    <lineage>
        <taxon>Eukaryota</taxon>
        <taxon>Viridiplantae</taxon>
        <taxon>Streptophyta</taxon>
        <taxon>Embryophyta</taxon>
        <taxon>Tracheophyta</taxon>
        <taxon>Spermatophyta</taxon>
        <taxon>Magnoliopsida</taxon>
        <taxon>eudicotyledons</taxon>
        <taxon>Gunneridae</taxon>
        <taxon>Pentapetalae</taxon>
        <taxon>rosids</taxon>
        <taxon>fabids</taxon>
        <taxon>Fabales</taxon>
        <taxon>Fabaceae</taxon>
        <taxon>Papilionoideae</taxon>
        <taxon>50 kb inversion clade</taxon>
        <taxon>NPAAA clade</taxon>
        <taxon>Hologalegina</taxon>
        <taxon>IRL clade</taxon>
        <taxon>Fabeae</taxon>
        <taxon>Vicia</taxon>
    </lineage>
</organism>
<comment type="similarity">
    <text evidence="2">Belongs to the mTERF family.</text>
</comment>
<comment type="cofactor">
    <cofactor evidence="1">
        <name>Mg(2+)</name>
        <dbReference type="ChEBI" id="CHEBI:18420"/>
    </cofactor>
</comment>
<protein>
    <recommendedName>
        <fullName evidence="6">Terpene synthase metal-binding domain-containing protein</fullName>
    </recommendedName>
</protein>
<evidence type="ECO:0000256" key="1">
    <source>
        <dbReference type="ARBA" id="ARBA00001946"/>
    </source>
</evidence>
<evidence type="ECO:0000256" key="5">
    <source>
        <dbReference type="ARBA" id="ARBA00022946"/>
    </source>
</evidence>
<feature type="domain" description="Terpene synthase metal-binding" evidence="6">
    <location>
        <begin position="75"/>
        <end position="264"/>
    </location>
</feature>
<evidence type="ECO:0000313" key="8">
    <source>
        <dbReference type="Proteomes" id="UP001157006"/>
    </source>
</evidence>
<evidence type="ECO:0000256" key="2">
    <source>
        <dbReference type="ARBA" id="ARBA00007692"/>
    </source>
</evidence>
<dbReference type="AlphaFoldDB" id="A0AAV0YS32"/>
<dbReference type="EMBL" id="OX451736">
    <property type="protein sequence ID" value="CAI8587508.1"/>
    <property type="molecule type" value="Genomic_DNA"/>
</dbReference>
<dbReference type="InterPro" id="IPR036965">
    <property type="entry name" value="Terpene_synth_N_sf"/>
</dbReference>
<dbReference type="SUPFAM" id="SSF48239">
    <property type="entry name" value="Terpenoid cyclases/Protein prenyltransferases"/>
    <property type="match status" value="1"/>
</dbReference>
<dbReference type="InterPro" id="IPR008930">
    <property type="entry name" value="Terpenoid_cyclase/PrenylTrfase"/>
</dbReference>
<dbReference type="GO" id="GO:0016114">
    <property type="term" value="P:terpenoid biosynthetic process"/>
    <property type="evidence" value="ECO:0007669"/>
    <property type="project" value="InterPro"/>
</dbReference>
<dbReference type="Gene3D" id="1.50.10.130">
    <property type="entry name" value="Terpene synthase, N-terminal domain"/>
    <property type="match status" value="1"/>
</dbReference>
<dbReference type="SMART" id="SM00733">
    <property type="entry name" value="Mterf"/>
    <property type="match status" value="5"/>
</dbReference>
<keyword evidence="5" id="KW-0809">Transit peptide</keyword>
<evidence type="ECO:0000256" key="4">
    <source>
        <dbReference type="ARBA" id="ARBA00022723"/>
    </source>
</evidence>
<evidence type="ECO:0000313" key="7">
    <source>
        <dbReference type="EMBL" id="CAI8587508.1"/>
    </source>
</evidence>
<dbReference type="GO" id="GO:0010333">
    <property type="term" value="F:terpene synthase activity"/>
    <property type="evidence" value="ECO:0007669"/>
    <property type="project" value="InterPro"/>
</dbReference>
<dbReference type="GO" id="GO:0000287">
    <property type="term" value="F:magnesium ion binding"/>
    <property type="evidence" value="ECO:0007669"/>
    <property type="project" value="InterPro"/>
</dbReference>
<sequence length="643" mass="74020">MSLQISHALELPLHWRVPRWGARCFINIYEKQQNKNNVLLEFAKLDFNILQTSYQEELKYASRWWKRTEIGEKLRFVRDRVHSLIATIDDIYDVYGTLEELELFTEAIDRWNLNAVDTLPCYMKICYYALYHFVDEVEILNKTGYSITPYLKKQWTGLCKSYLTEAKWYHSGYTPTFDEYIENAWISISGPLILIHAYFVIPHSFKQGDLVCLEENNNIIRYSAMILLLVNDLGTSEREIETGDIPKSIQCYMKETGATEIEAHPLTAKNKNIFLLLTTPSSSPSPIPKTLFKFFSISTTNPQSFTVSYLINNCGFSPETASKAFQNLTLSNSQKPDSILAFFTTHGFSISQLRDIIRREPWLLSCDPNKVLLPKFQFLLSKGASSSDIVRIVNSSPRLLRRSLENHIVPAYQCAKGFLQSDKKTIACVKRFCFLCQSGLPENVKLLLDNGVSHSNIARLFHWWPSIICSFDLLHTVEELKELGFDGSTSAFSKAFLAKRSATKAQWDEKVETFKKWGWSDEQILETFKKHPFCMLVSPRKINAIMDFWVYHLGLDSLDLARAPGILQCSLEKRIIPRASVVQFLISKGLRRKDAGVYTPFVVSEKLFVEKFVKGFEEHSSDLIKLYEEKLNLPDGRNDIQLV</sequence>
<keyword evidence="4" id="KW-0479">Metal-binding</keyword>
<gene>
    <name evidence="7" type="ORF">VFH_I302680</name>
</gene>
<dbReference type="Proteomes" id="UP001157006">
    <property type="component" value="Chromosome 1L"/>
</dbReference>
<proteinExistence type="inferred from homology"/>
<dbReference type="InterPro" id="IPR038538">
    <property type="entry name" value="MTERF_sf"/>
</dbReference>
<dbReference type="Pfam" id="PF02536">
    <property type="entry name" value="mTERF"/>
    <property type="match status" value="1"/>
</dbReference>
<dbReference type="PANTHER" id="PTHR31225">
    <property type="entry name" value="OS04G0344100 PROTEIN-RELATED"/>
    <property type="match status" value="1"/>
</dbReference>
<dbReference type="InterPro" id="IPR005630">
    <property type="entry name" value="Terpene_synthase_metal-bd"/>
</dbReference>
<keyword evidence="3" id="KW-0806">Transcription termination</keyword>
<dbReference type="InterPro" id="IPR003690">
    <property type="entry name" value="MTERF"/>
</dbReference>
<dbReference type="Pfam" id="PF03936">
    <property type="entry name" value="Terpene_synth_C"/>
    <property type="match status" value="1"/>
</dbReference>
<dbReference type="FunFam" id="1.25.70.10:FF:000001">
    <property type="entry name" value="Mitochondrial transcription termination factor-like"/>
    <property type="match status" value="1"/>
</dbReference>
<dbReference type="PANTHER" id="PTHR31225:SF244">
    <property type="entry name" value="1,8-CINEOLE SYNTHASE 1, CHLOROPLASTIC-RELATED"/>
    <property type="match status" value="1"/>
</dbReference>
<keyword evidence="3" id="KW-0805">Transcription regulation</keyword>
<dbReference type="Gene3D" id="1.10.600.10">
    <property type="entry name" value="Farnesyl Diphosphate Synthase"/>
    <property type="match status" value="1"/>
</dbReference>
<keyword evidence="8" id="KW-1185">Reference proteome</keyword>
<keyword evidence="3" id="KW-0804">Transcription</keyword>
<dbReference type="GO" id="GO:0003676">
    <property type="term" value="F:nucleic acid binding"/>
    <property type="evidence" value="ECO:0007669"/>
    <property type="project" value="InterPro"/>
</dbReference>
<evidence type="ECO:0000256" key="3">
    <source>
        <dbReference type="ARBA" id="ARBA00022472"/>
    </source>
</evidence>
<name>A0AAV0YS32_VICFA</name>
<dbReference type="Gene3D" id="1.25.70.10">
    <property type="entry name" value="Transcription termination factor 3, mitochondrial"/>
    <property type="match status" value="1"/>
</dbReference>
<dbReference type="SUPFAM" id="SSF48576">
    <property type="entry name" value="Terpenoid synthases"/>
    <property type="match status" value="1"/>
</dbReference>
<dbReference type="InterPro" id="IPR008949">
    <property type="entry name" value="Isoprenoid_synthase_dom_sf"/>
</dbReference>
<evidence type="ECO:0000259" key="6">
    <source>
        <dbReference type="Pfam" id="PF03936"/>
    </source>
</evidence>
<dbReference type="InterPro" id="IPR050148">
    <property type="entry name" value="Terpene_synthase-like"/>
</dbReference>
<accession>A0AAV0YS32</accession>
<reference evidence="7 8" key="1">
    <citation type="submission" date="2023-01" db="EMBL/GenBank/DDBJ databases">
        <authorList>
            <person name="Kreplak J."/>
        </authorList>
    </citation>
    <scope>NUCLEOTIDE SEQUENCE [LARGE SCALE GENOMIC DNA]</scope>
</reference>